<organism evidence="2 3">
    <name type="scientific">Heterodermia speciosa</name>
    <dbReference type="NCBI Taxonomy" id="116794"/>
    <lineage>
        <taxon>Eukaryota</taxon>
        <taxon>Fungi</taxon>
        <taxon>Dikarya</taxon>
        <taxon>Ascomycota</taxon>
        <taxon>Pezizomycotina</taxon>
        <taxon>Lecanoromycetes</taxon>
        <taxon>OSLEUM clade</taxon>
        <taxon>Lecanoromycetidae</taxon>
        <taxon>Caliciales</taxon>
        <taxon>Physciaceae</taxon>
        <taxon>Heterodermia</taxon>
    </lineage>
</organism>
<dbReference type="Proteomes" id="UP000664521">
    <property type="component" value="Unassembled WGS sequence"/>
</dbReference>
<dbReference type="AlphaFoldDB" id="A0A8H3PFJ4"/>
<evidence type="ECO:0000313" key="3">
    <source>
        <dbReference type="Proteomes" id="UP000664521"/>
    </source>
</evidence>
<feature type="compositionally biased region" description="Basic and acidic residues" evidence="1">
    <location>
        <begin position="1"/>
        <end position="11"/>
    </location>
</feature>
<gene>
    <name evidence="2" type="ORF">HETSPECPRED_001880</name>
</gene>
<comment type="caution">
    <text evidence="2">The sequence shown here is derived from an EMBL/GenBank/DDBJ whole genome shotgun (WGS) entry which is preliminary data.</text>
</comment>
<dbReference type="OrthoDB" id="5411909at2759"/>
<name>A0A8H3PFJ4_9LECA</name>
<accession>A0A8H3PFJ4</accession>
<protein>
    <submittedName>
        <fullName evidence="2">Uncharacterized protein</fullName>
    </submittedName>
</protein>
<dbReference type="EMBL" id="CAJPDS010000137">
    <property type="protein sequence ID" value="CAF9939752.1"/>
    <property type="molecule type" value="Genomic_DNA"/>
</dbReference>
<keyword evidence="3" id="KW-1185">Reference proteome</keyword>
<sequence length="171" mass="18763">MTNGGKDEVLEPPRTNTSPLLNRSTALPPRIFAYDIPMTNIAIEFALYDDHPLDRLALNLTITSVQRWLRAHLAAQGDDWLAPTDTPFVSFVHGQCFLRTDSLKAPNGRLRMTYKTALAIYDAFEEVFIEQGNEVEGAMRMSVADIVVGHGSATVNNPASESVKDGMVSGV</sequence>
<evidence type="ECO:0000256" key="1">
    <source>
        <dbReference type="SAM" id="MobiDB-lite"/>
    </source>
</evidence>
<feature type="region of interest" description="Disordered" evidence="1">
    <location>
        <begin position="1"/>
        <end position="22"/>
    </location>
</feature>
<evidence type="ECO:0000313" key="2">
    <source>
        <dbReference type="EMBL" id="CAF9939752.1"/>
    </source>
</evidence>
<reference evidence="2" key="1">
    <citation type="submission" date="2021-03" db="EMBL/GenBank/DDBJ databases">
        <authorList>
            <person name="Tagirdzhanova G."/>
        </authorList>
    </citation>
    <scope>NUCLEOTIDE SEQUENCE</scope>
</reference>
<proteinExistence type="predicted"/>